<keyword evidence="3" id="KW-1185">Reference proteome</keyword>
<protein>
    <submittedName>
        <fullName evidence="2">Uncharacterized protein</fullName>
    </submittedName>
</protein>
<proteinExistence type="predicted"/>
<dbReference type="AlphaFoldDB" id="A0A2I5TMF4"/>
<reference evidence="2 3" key="1">
    <citation type="journal article" date="2013" name="Genome Announc.">
        <title>Draft genome sequence of Serratia sp. strain ATCC 39006, a model bacterium for analysis of the biosynthesis and regulation of prodigiosin, a carbapenem, and gas vesicles.</title>
        <authorList>
            <person name="Fineran P.C."/>
            <person name="Iglesias Cans M.C."/>
            <person name="Ramsay J.P."/>
            <person name="Wilf N.M."/>
            <person name="Cossyleon D."/>
            <person name="McNeil M.B."/>
            <person name="Williamson N.R."/>
            <person name="Monson R.E."/>
            <person name="Becher S.A."/>
            <person name="Stanton J.A."/>
            <person name="Brugger K."/>
            <person name="Brown S.D."/>
            <person name="Salmond G.P."/>
        </authorList>
    </citation>
    <scope>NUCLEOTIDE SEQUENCE [LARGE SCALE GENOMIC DNA]</scope>
    <source>
        <strain evidence="2">ATCC 39006</strain>
        <strain evidence="3">ATCC 39006 / SC 11482</strain>
    </source>
</reference>
<evidence type="ECO:0000313" key="2">
    <source>
        <dbReference type="EMBL" id="AUH05753.1"/>
    </source>
</evidence>
<dbReference type="Proteomes" id="UP000017700">
    <property type="component" value="Chromosome"/>
</dbReference>
<dbReference type="KEGG" id="sera:Ser39006_017415"/>
<reference evidence="2" key="2">
    <citation type="submission" date="2013-09" db="EMBL/GenBank/DDBJ databases">
        <authorList>
            <person name="Wang G."/>
            <person name="Yang Y."/>
            <person name="Su Y."/>
        </authorList>
    </citation>
    <scope>NUCLEOTIDE SEQUENCE</scope>
    <source>
        <strain evidence="2">ATCC 39006</strain>
    </source>
</reference>
<name>A0A2I5TMF4_SERS3</name>
<dbReference type="EMBL" id="CP025084">
    <property type="protein sequence ID" value="AUH05753.1"/>
    <property type="molecule type" value="Genomic_DNA"/>
</dbReference>
<reference evidence="2" key="4">
    <citation type="submission" date="2017-11" db="EMBL/GenBank/DDBJ databases">
        <title>Complete genome sequence of Serratia sp. ATCC 39006.</title>
        <authorList>
            <person name="Hampton H.G."/>
            <person name="Jackson S.A."/>
            <person name="Jauregui R."/>
            <person name="Poulter G.T.M."/>
            <person name="Salmond G.P.C."/>
            <person name="Fineran P.C."/>
        </authorList>
    </citation>
    <scope>NUCLEOTIDE SEQUENCE</scope>
    <source>
        <strain evidence="2">ATCC 39006</strain>
    </source>
</reference>
<accession>A0A2I5TMF4</accession>
<dbReference type="EMBL" id="CP025085">
    <property type="protein sequence ID" value="AUH01432.1"/>
    <property type="molecule type" value="Genomic_DNA"/>
</dbReference>
<evidence type="ECO:0000313" key="1">
    <source>
        <dbReference type="EMBL" id="AUH01432.1"/>
    </source>
</evidence>
<dbReference type="KEGG" id="serq:CWC46_17415"/>
<evidence type="ECO:0000313" key="3">
    <source>
        <dbReference type="Proteomes" id="UP000017700"/>
    </source>
</evidence>
<gene>
    <name evidence="1" type="ORF">CWC46_17415</name>
    <name evidence="2" type="ORF">Ser39006_017415</name>
</gene>
<organism evidence="2 3">
    <name type="scientific">Serratia sp. (strain ATCC 39006)</name>
    <name type="common">Prodigiosinella confusarubida</name>
    <dbReference type="NCBI Taxonomy" id="104623"/>
    <lineage>
        <taxon>Bacteria</taxon>
        <taxon>Pseudomonadati</taxon>
        <taxon>Pseudomonadota</taxon>
        <taxon>Gammaproteobacteria</taxon>
        <taxon>Enterobacterales</taxon>
        <taxon>Pectobacteriaceae</taxon>
        <taxon>Prodigiosinella</taxon>
    </lineage>
</organism>
<sequence length="63" mass="7270">MFISVIHDSAQTIASSHPLAISHQKNATRFFFIQYDNFESYHAEKNVKKNNRCNIWGADTTPQ</sequence>
<dbReference type="Proteomes" id="UP000233778">
    <property type="component" value="Chromosome"/>
</dbReference>
<reference evidence="1 4" key="3">
    <citation type="submission" date="2017-11" db="EMBL/GenBank/DDBJ databases">
        <title>Complete genome sequence of Serratia sp. ATCC 39006 LacA.</title>
        <authorList>
            <person name="Hampton H.G."/>
            <person name="Jackson S.A."/>
            <person name="Jauregui R."/>
            <person name="Poulter G.T.M."/>
            <person name="Salmond G.P.C."/>
            <person name="Fineran P.C."/>
        </authorList>
    </citation>
    <scope>NUCLEOTIDE SEQUENCE [LARGE SCALE GENOMIC DNA]</scope>
    <source>
        <strain evidence="1 4">ATCC 39006</strain>
    </source>
</reference>
<evidence type="ECO:0000313" key="4">
    <source>
        <dbReference type="Proteomes" id="UP000233778"/>
    </source>
</evidence>